<gene>
    <name evidence="2" type="ORF">EV138_1754</name>
</gene>
<evidence type="ECO:0000313" key="2">
    <source>
        <dbReference type="EMBL" id="TDU88212.1"/>
    </source>
</evidence>
<proteinExistence type="predicted"/>
<protein>
    <submittedName>
        <fullName evidence="2">Uncharacterized protein</fullName>
    </submittedName>
</protein>
<organism evidence="2 3">
    <name type="scientific">Kribbella voronezhensis</name>
    <dbReference type="NCBI Taxonomy" id="2512212"/>
    <lineage>
        <taxon>Bacteria</taxon>
        <taxon>Bacillati</taxon>
        <taxon>Actinomycetota</taxon>
        <taxon>Actinomycetes</taxon>
        <taxon>Propionibacteriales</taxon>
        <taxon>Kribbellaceae</taxon>
        <taxon>Kribbella</taxon>
    </lineage>
</organism>
<accession>A0A4R7T8E5</accession>
<dbReference type="OrthoDB" id="3816430at2"/>
<name>A0A4R7T8E5_9ACTN</name>
<evidence type="ECO:0000256" key="1">
    <source>
        <dbReference type="SAM" id="MobiDB-lite"/>
    </source>
</evidence>
<sequence length="348" mass="37236">MSFSRPGPKRDDALSAVVGGKGLESRPGLVVPDDSGTPLMGADAQTSSAGPPGRERLLQHEQSRLAALSAGDKKLADHALRAVIGDLDALLASAAAELRASGGGRRTKKQVKKAVPRLVAIDELGYLPLTDVADLLELSRADVDDVLASLAARGELSSADRDQALAQLANLRTKLQEIEVSRDHSLLTDLIAFIVKIALLVSIAVASTPLGALAVGDSVLAEAVKTGIIALVALALQQVVDGARERRAADDPYAVARRAREELLEELTLARNLTKTPAYEGEHVILRFRLQVRCASARVSSLPLEWPDKEQYWLILDQIALALDHDSPKSLILIRRKLEATPVPERAD</sequence>
<feature type="region of interest" description="Disordered" evidence="1">
    <location>
        <begin position="1"/>
        <end position="53"/>
    </location>
</feature>
<keyword evidence="3" id="KW-1185">Reference proteome</keyword>
<dbReference type="RefSeq" id="WP_133977880.1">
    <property type="nucleotide sequence ID" value="NZ_SOCE01000001.1"/>
</dbReference>
<evidence type="ECO:0000313" key="3">
    <source>
        <dbReference type="Proteomes" id="UP000295151"/>
    </source>
</evidence>
<comment type="caution">
    <text evidence="2">The sequence shown here is derived from an EMBL/GenBank/DDBJ whole genome shotgun (WGS) entry which is preliminary data.</text>
</comment>
<dbReference type="Proteomes" id="UP000295151">
    <property type="component" value="Unassembled WGS sequence"/>
</dbReference>
<dbReference type="AlphaFoldDB" id="A0A4R7T8E5"/>
<dbReference type="EMBL" id="SOCE01000001">
    <property type="protein sequence ID" value="TDU88212.1"/>
    <property type="molecule type" value="Genomic_DNA"/>
</dbReference>
<reference evidence="2 3" key="1">
    <citation type="submission" date="2019-03" db="EMBL/GenBank/DDBJ databases">
        <title>Genomic Encyclopedia of Type Strains, Phase III (KMG-III): the genomes of soil and plant-associated and newly described type strains.</title>
        <authorList>
            <person name="Whitman W."/>
        </authorList>
    </citation>
    <scope>NUCLEOTIDE SEQUENCE [LARGE SCALE GENOMIC DNA]</scope>
    <source>
        <strain evidence="2 3">VKM Ac-2575</strain>
    </source>
</reference>